<evidence type="ECO:0000313" key="2">
    <source>
        <dbReference type="Proteomes" id="UP000183670"/>
    </source>
</evidence>
<accession>A0A1G6G7L7</accession>
<organism evidence="1 2">
    <name type="scientific">Bacteroides ovatus</name>
    <dbReference type="NCBI Taxonomy" id="28116"/>
    <lineage>
        <taxon>Bacteria</taxon>
        <taxon>Pseudomonadati</taxon>
        <taxon>Bacteroidota</taxon>
        <taxon>Bacteroidia</taxon>
        <taxon>Bacteroidales</taxon>
        <taxon>Bacteroidaceae</taxon>
        <taxon>Bacteroides</taxon>
    </lineage>
</organism>
<evidence type="ECO:0000313" key="1">
    <source>
        <dbReference type="EMBL" id="SDB77980.1"/>
    </source>
</evidence>
<dbReference type="RefSeq" id="WP_074558914.1">
    <property type="nucleotide sequence ID" value="NZ_FMYE01000031.1"/>
</dbReference>
<proteinExistence type="predicted"/>
<dbReference type="Proteomes" id="UP000183670">
    <property type="component" value="Unassembled WGS sequence"/>
</dbReference>
<reference evidence="1 2" key="1">
    <citation type="submission" date="2016-10" db="EMBL/GenBank/DDBJ databases">
        <authorList>
            <person name="de Groot N.N."/>
        </authorList>
    </citation>
    <scope>NUCLEOTIDE SEQUENCE [LARGE SCALE GENOMIC DNA]</scope>
    <source>
        <strain evidence="1 2">NLAE-zl-C500</strain>
    </source>
</reference>
<sequence length="226" mass="26685">MKRIIYFVLAILVCGVYMGCSENEIDLYDQTPRINFYSSTHVRTLVDTDYVKIDDPYAVDSFTVRIQGDLLKENRDFCVKVTPNSDYQNSVDVLLESKYTYTELDTVCQVFYYKINRPKVESGRNVYGCYLEFDLDNPLHQFDKGLVEKNQEVLNVRWELKPDEWEDWIFGSYSDNKYMFIMDVCQRVWDDLEDEDVDKVKQAYKEYIEAGNPPILGEDGDEIDYE</sequence>
<protein>
    <recommendedName>
        <fullName evidence="3">DUF4843 domain-containing protein</fullName>
    </recommendedName>
</protein>
<name>A0A1G6G7L7_BACOV</name>
<dbReference type="EMBL" id="FMYE01000031">
    <property type="protein sequence ID" value="SDB77980.1"/>
    <property type="molecule type" value="Genomic_DNA"/>
</dbReference>
<gene>
    <name evidence="1" type="ORF">SAMN05192581_103138</name>
</gene>
<dbReference type="AlphaFoldDB" id="A0A1G6G7L7"/>
<evidence type="ECO:0008006" key="3">
    <source>
        <dbReference type="Google" id="ProtNLM"/>
    </source>
</evidence>